<dbReference type="Proteomes" id="UP000198346">
    <property type="component" value="Unassembled WGS sequence"/>
</dbReference>
<dbReference type="InterPro" id="IPR046342">
    <property type="entry name" value="CBS_dom_sf"/>
</dbReference>
<evidence type="ECO:0000313" key="5">
    <source>
        <dbReference type="Proteomes" id="UP000198346"/>
    </source>
</evidence>
<sequence length="142" mass="15195">MKVEQILQTKGAAVHSVRDDASVADAVKVLGEKNIGAVVVKDASGGVAGILSERDIVRRLRAEGAEALNKPVSGCMTAEVITCAPEDTIDDLMVKMTERRIRHVPVMRDGALAGIVSIGDVVKRKIEETEREAAALREYISS</sequence>
<dbReference type="OrthoDB" id="9807125at2"/>
<dbReference type="PROSITE" id="PS51371">
    <property type="entry name" value="CBS"/>
    <property type="match status" value="2"/>
</dbReference>
<keyword evidence="5" id="KW-1185">Reference proteome</keyword>
<keyword evidence="1 2" id="KW-0129">CBS domain</keyword>
<accession>A0A239PQ69</accession>
<dbReference type="PANTHER" id="PTHR43080:SF2">
    <property type="entry name" value="CBS DOMAIN-CONTAINING PROTEIN"/>
    <property type="match status" value="1"/>
</dbReference>
<feature type="domain" description="CBS" evidence="3">
    <location>
        <begin position="76"/>
        <end position="131"/>
    </location>
</feature>
<dbReference type="InterPro" id="IPR044725">
    <property type="entry name" value="CBSX3_CBS_dom"/>
</dbReference>
<proteinExistence type="predicted"/>
<evidence type="ECO:0000259" key="3">
    <source>
        <dbReference type="PROSITE" id="PS51371"/>
    </source>
</evidence>
<gene>
    <name evidence="4" type="ORF">SAMN06297382_1082</name>
</gene>
<dbReference type="RefSeq" id="WP_089411588.1">
    <property type="nucleotide sequence ID" value="NZ_FZQA01000002.1"/>
</dbReference>
<dbReference type="InterPro" id="IPR051257">
    <property type="entry name" value="Diverse_CBS-Domain"/>
</dbReference>
<dbReference type="EMBL" id="FZQA01000002">
    <property type="protein sequence ID" value="SNT72056.1"/>
    <property type="molecule type" value="Genomic_DNA"/>
</dbReference>
<dbReference type="AlphaFoldDB" id="A0A239PQ69"/>
<protein>
    <submittedName>
        <fullName evidence="4">CBS domain-containing protein</fullName>
    </submittedName>
</protein>
<reference evidence="4 5" key="1">
    <citation type="submission" date="2017-07" db="EMBL/GenBank/DDBJ databases">
        <authorList>
            <person name="Sun Z.S."/>
            <person name="Albrecht U."/>
            <person name="Echele G."/>
            <person name="Lee C.C."/>
        </authorList>
    </citation>
    <scope>NUCLEOTIDE SEQUENCE [LARGE SCALE GENOMIC DNA]</scope>
    <source>
        <strain evidence="4 5">CGMCC 1.12710</strain>
    </source>
</reference>
<evidence type="ECO:0000313" key="4">
    <source>
        <dbReference type="EMBL" id="SNT72056.1"/>
    </source>
</evidence>
<dbReference type="Gene3D" id="3.10.580.10">
    <property type="entry name" value="CBS-domain"/>
    <property type="match status" value="1"/>
</dbReference>
<feature type="domain" description="CBS" evidence="3">
    <location>
        <begin position="8"/>
        <end position="66"/>
    </location>
</feature>
<dbReference type="Pfam" id="PF00571">
    <property type="entry name" value="CBS"/>
    <property type="match status" value="2"/>
</dbReference>
<name>A0A239PQ69_9PROT</name>
<dbReference type="SMART" id="SM00116">
    <property type="entry name" value="CBS"/>
    <property type="match status" value="2"/>
</dbReference>
<dbReference type="InterPro" id="IPR000644">
    <property type="entry name" value="CBS_dom"/>
</dbReference>
<dbReference type="CDD" id="cd04623">
    <property type="entry name" value="CBS_pair_bac_euk"/>
    <property type="match status" value="1"/>
</dbReference>
<dbReference type="SUPFAM" id="SSF54631">
    <property type="entry name" value="CBS-domain pair"/>
    <property type="match status" value="1"/>
</dbReference>
<evidence type="ECO:0000256" key="1">
    <source>
        <dbReference type="ARBA" id="ARBA00023122"/>
    </source>
</evidence>
<organism evidence="4 5">
    <name type="scientific">Amphiplicatus metriothermophilus</name>
    <dbReference type="NCBI Taxonomy" id="1519374"/>
    <lineage>
        <taxon>Bacteria</taxon>
        <taxon>Pseudomonadati</taxon>
        <taxon>Pseudomonadota</taxon>
        <taxon>Alphaproteobacteria</taxon>
        <taxon>Parvularculales</taxon>
        <taxon>Parvularculaceae</taxon>
        <taxon>Amphiplicatus</taxon>
    </lineage>
</organism>
<evidence type="ECO:0000256" key="2">
    <source>
        <dbReference type="PROSITE-ProRule" id="PRU00703"/>
    </source>
</evidence>
<dbReference type="PANTHER" id="PTHR43080">
    <property type="entry name" value="CBS DOMAIN-CONTAINING PROTEIN CBSX3, MITOCHONDRIAL"/>
    <property type="match status" value="1"/>
</dbReference>